<dbReference type="PANTHER" id="PTHR43739:SF5">
    <property type="entry name" value="EXO-ALPHA-SIALIDASE"/>
    <property type="match status" value="1"/>
</dbReference>
<evidence type="ECO:0000256" key="1">
    <source>
        <dbReference type="ARBA" id="ARBA00022737"/>
    </source>
</evidence>
<sequence length="1049" mass="114850">MQSRLLPACLTLLLSVFVSSYSAPVAAADTEVAESLEYRLIGPWRGGRVTAVTGVPGKPNLYYMGAAGGGVWRTQNAGQTWENLSDGHFKVGTIGAVAVSKSDNNVIYVGTGEAPIRGVTTSHGDGVWKSIDGGATWAHIGLPKAGQIARIEIHPTNPDIAYVGVQGQIWGGSEERGVFRTTDGGKTWDHVLKVGPETGTSDLRMDPTNPRILYAAMWHHGRKPWFIMSGGTEGGIFKSIDGGDSWTKLGGGLPEMIGKIGVDVSASNPERVYAIIEAEHGKGGLWRSDDGGKAWALIDGHRVLHSRAWYYIHIAADPVDENTVYVLNVPLMKSIDGGKSWEQLSTPHSDHHDQWINPDNPKNFINGNDGGATITFDGGKTWSSIMNQPTAQFYRAETDDKKPFRIYAGQQDNTTVAIASESLYGGIGVEDYFDVGGGESAHVAFDPANPQLIYATTINGTLTEHDRETQLTRMIIPYPEMMYGKDPKDLKYRANWNAPVEVDPHDPSVIYYGTQFVLKSDDRGRTWSQLSPDLTRNDPEKQGRNGGPLTPENVGAEFYNTIFYIAPSQHEKGVIWVGSDDGLVHLTRDDGASWQNVSPKHRGKYSEEAYINAIEISPHDPAKAYLAVQGHKLNDFAPYIYRTTDYGKRWTRIDAGLPKDQFVRVVREDPTRRGLLYAGTEGGMFVSYNDGADWKPLQLNLPPVPITDITIRHDTLVLATQGRAFWALDDLFVVRQDAEGVSAGDVAVYRPGVVEMRIGDGGAAGDSEGSNPPRGVPLYYRLGEDAAGPLTIEIIDREGRVIRTISSEESLRDKCLKANEDPRSPFELEYPSKKRGLNKWIWDQRRDGVTCIEDVDIFAGFGGPKVPPGEYRARVSVGDASAEAAFSLALDFRVSASPEEVQAWSAKLDETAALLDDVLRTLGQAREARSDIEALMADHPGDTELQAAGTAAIEALTGWDRLINQHLHQTYEDEDAWETMLAGQVRYLLDVIDYTGAPVTGGQIARLGDLEAEWVKRLAELDAIVKGQVAPINERARQLGLEHITLPGQ</sequence>
<evidence type="ECO:0000256" key="2">
    <source>
        <dbReference type="SAM" id="MobiDB-lite"/>
    </source>
</evidence>
<dbReference type="EMBL" id="CP116805">
    <property type="protein sequence ID" value="WCL53274.1"/>
    <property type="molecule type" value="Genomic_DNA"/>
</dbReference>
<dbReference type="SUPFAM" id="SSF50939">
    <property type="entry name" value="Sialidases"/>
    <property type="match status" value="1"/>
</dbReference>
<dbReference type="InterPro" id="IPR015943">
    <property type="entry name" value="WD40/YVTN_repeat-like_dom_sf"/>
</dbReference>
<proteinExistence type="predicted"/>
<gene>
    <name evidence="5" type="ORF">PH603_12080</name>
</gene>
<dbReference type="Proteomes" id="UP001217500">
    <property type="component" value="Chromosome"/>
</dbReference>
<accession>A0AAE9XUY9</accession>
<dbReference type="PANTHER" id="PTHR43739">
    <property type="entry name" value="XYLOGLUCANASE (EUROFUNG)"/>
    <property type="match status" value="1"/>
</dbReference>
<organism evidence="5 6">
    <name type="scientific">Gimibacter soli</name>
    <dbReference type="NCBI Taxonomy" id="3024400"/>
    <lineage>
        <taxon>Bacteria</taxon>
        <taxon>Pseudomonadati</taxon>
        <taxon>Pseudomonadota</taxon>
        <taxon>Alphaproteobacteria</taxon>
        <taxon>Kordiimonadales</taxon>
        <taxon>Temperatibacteraceae</taxon>
        <taxon>Gimibacter</taxon>
    </lineage>
</organism>
<evidence type="ECO:0000313" key="5">
    <source>
        <dbReference type="EMBL" id="WCL53274.1"/>
    </source>
</evidence>
<feature type="region of interest" description="Disordered" evidence="2">
    <location>
        <begin position="527"/>
        <end position="552"/>
    </location>
</feature>
<evidence type="ECO:0000259" key="4">
    <source>
        <dbReference type="Pfam" id="PF15902"/>
    </source>
</evidence>
<keyword evidence="3" id="KW-0732">Signal</keyword>
<dbReference type="InterPro" id="IPR052025">
    <property type="entry name" value="Xyloglucanase_GH74"/>
</dbReference>
<dbReference type="Pfam" id="PF15902">
    <property type="entry name" value="Sortilin-Vps10"/>
    <property type="match status" value="1"/>
</dbReference>
<keyword evidence="1" id="KW-0677">Repeat</keyword>
<evidence type="ECO:0000256" key="3">
    <source>
        <dbReference type="SAM" id="SignalP"/>
    </source>
</evidence>
<dbReference type="KEGG" id="gso:PH603_12080"/>
<feature type="domain" description="Sortilin N-terminal" evidence="4">
    <location>
        <begin position="127"/>
        <end position="249"/>
    </location>
</feature>
<keyword evidence="6" id="KW-1185">Reference proteome</keyword>
<evidence type="ECO:0000313" key="6">
    <source>
        <dbReference type="Proteomes" id="UP001217500"/>
    </source>
</evidence>
<dbReference type="CDD" id="cd15482">
    <property type="entry name" value="Sialidase_non-viral"/>
    <property type="match status" value="1"/>
</dbReference>
<feature type="chain" id="PRO_5041943327" description="Sortilin N-terminal domain-containing protein" evidence="3">
    <location>
        <begin position="28"/>
        <end position="1049"/>
    </location>
</feature>
<dbReference type="InterPro" id="IPR031778">
    <property type="entry name" value="Sortilin_N"/>
</dbReference>
<dbReference type="SUPFAM" id="SSF110296">
    <property type="entry name" value="Oligoxyloglucan reducing end-specific cellobiohydrolase"/>
    <property type="match status" value="2"/>
</dbReference>
<name>A0AAE9XUY9_9PROT</name>
<dbReference type="InterPro" id="IPR036278">
    <property type="entry name" value="Sialidase_sf"/>
</dbReference>
<reference evidence="5" key="1">
    <citation type="submission" date="2023-01" db="EMBL/GenBank/DDBJ databases">
        <title>The genome sequence of Kordiimonadaceae bacterium 6D33.</title>
        <authorList>
            <person name="Liu Y."/>
        </authorList>
    </citation>
    <scope>NUCLEOTIDE SEQUENCE</scope>
    <source>
        <strain evidence="5">6D33</strain>
    </source>
</reference>
<protein>
    <recommendedName>
        <fullName evidence="4">Sortilin N-terminal domain-containing protein</fullName>
    </recommendedName>
</protein>
<dbReference type="Gene3D" id="2.60.40.4070">
    <property type="match status" value="1"/>
</dbReference>
<feature type="signal peptide" evidence="3">
    <location>
        <begin position="1"/>
        <end position="27"/>
    </location>
</feature>
<dbReference type="AlphaFoldDB" id="A0AAE9XUY9"/>
<dbReference type="GO" id="GO:0010411">
    <property type="term" value="P:xyloglucan metabolic process"/>
    <property type="evidence" value="ECO:0007669"/>
    <property type="project" value="TreeGrafter"/>
</dbReference>
<dbReference type="RefSeq" id="WP_289502786.1">
    <property type="nucleotide sequence ID" value="NZ_CP116805.1"/>
</dbReference>
<dbReference type="Gene3D" id="2.130.10.10">
    <property type="entry name" value="YVTN repeat-like/Quinoprotein amine dehydrogenase"/>
    <property type="match status" value="4"/>
</dbReference>